<keyword evidence="2" id="KW-0813">Transport</keyword>
<feature type="transmembrane region" description="Helical" evidence="7">
    <location>
        <begin position="69"/>
        <end position="99"/>
    </location>
</feature>
<keyword evidence="5 7" id="KW-1133">Transmembrane helix</keyword>
<sequence>MHVPDGFLVDHISLATGVVAAAGVVIAARHAARELTVERSPAVVAVTGAAIFAGQLMNFPVGAGTSGHLIGAALAVTLLGPATACLVLSAVLLVQALVFADGGVTALGTNITLMGIVAVLAAWGAFAGLKRVLPDTRRHVALASAVAGLVSVPAAALAFVGLFAVGAHAHVDVGAVFREMFGWHLLIGVGEAVITGGAVAAVLAARPELVRGYVPRRGGAGSAVAA</sequence>
<dbReference type="AlphaFoldDB" id="A0A5C1Y7L2"/>
<gene>
    <name evidence="8" type="ORF">FLP23_02025</name>
</gene>
<evidence type="ECO:0000313" key="8">
    <source>
        <dbReference type="EMBL" id="QEO08902.1"/>
    </source>
</evidence>
<dbReference type="Gene3D" id="1.10.1760.20">
    <property type="match status" value="1"/>
</dbReference>
<dbReference type="InterPro" id="IPR002751">
    <property type="entry name" value="CbiM/NikMN"/>
</dbReference>
<dbReference type="RefSeq" id="WP_149324333.1">
    <property type="nucleotide sequence ID" value="NZ_CP043504.1"/>
</dbReference>
<evidence type="ECO:0000256" key="1">
    <source>
        <dbReference type="ARBA" id="ARBA00004651"/>
    </source>
</evidence>
<keyword evidence="3" id="KW-1003">Cell membrane</keyword>
<feature type="transmembrane region" description="Helical" evidence="7">
    <location>
        <begin position="111"/>
        <end position="129"/>
    </location>
</feature>
<evidence type="ECO:0000313" key="9">
    <source>
        <dbReference type="Proteomes" id="UP000322159"/>
    </source>
</evidence>
<dbReference type="EMBL" id="CP043504">
    <property type="protein sequence ID" value="QEO08902.1"/>
    <property type="molecule type" value="Genomic_DNA"/>
</dbReference>
<dbReference type="Proteomes" id="UP000322159">
    <property type="component" value="Chromosome"/>
</dbReference>
<dbReference type="KEGG" id="lyk:FLP23_02025"/>
<evidence type="ECO:0000256" key="5">
    <source>
        <dbReference type="ARBA" id="ARBA00022989"/>
    </source>
</evidence>
<keyword evidence="4 7" id="KW-0812">Transmembrane</keyword>
<evidence type="ECO:0000256" key="4">
    <source>
        <dbReference type="ARBA" id="ARBA00022692"/>
    </source>
</evidence>
<feature type="transmembrane region" description="Helical" evidence="7">
    <location>
        <begin position="141"/>
        <end position="169"/>
    </location>
</feature>
<feature type="transmembrane region" description="Helical" evidence="7">
    <location>
        <begin position="7"/>
        <end position="28"/>
    </location>
</feature>
<evidence type="ECO:0000256" key="2">
    <source>
        <dbReference type="ARBA" id="ARBA00022448"/>
    </source>
</evidence>
<dbReference type="OrthoDB" id="5395048at2"/>
<dbReference type="GO" id="GO:0005886">
    <property type="term" value="C:plasma membrane"/>
    <property type="evidence" value="ECO:0007669"/>
    <property type="project" value="UniProtKB-SubCell"/>
</dbReference>
<dbReference type="PANTHER" id="PTHR34229:SF1">
    <property type="entry name" value="METAL TRANSPORT PROTEIN HI_1621-RELATED"/>
    <property type="match status" value="1"/>
</dbReference>
<dbReference type="GO" id="GO:0000041">
    <property type="term" value="P:transition metal ion transport"/>
    <property type="evidence" value="ECO:0007669"/>
    <property type="project" value="InterPro"/>
</dbReference>
<evidence type="ECO:0000256" key="7">
    <source>
        <dbReference type="SAM" id="Phobius"/>
    </source>
</evidence>
<dbReference type="PANTHER" id="PTHR34229">
    <property type="entry name" value="METAL TRANSPORT PROTEIN HI_1621-RELATED"/>
    <property type="match status" value="1"/>
</dbReference>
<proteinExistence type="predicted"/>
<protein>
    <submittedName>
        <fullName evidence="8">Energy-coupling factor ABC transporter permease</fullName>
    </submittedName>
</protein>
<evidence type="ECO:0000256" key="6">
    <source>
        <dbReference type="ARBA" id="ARBA00023136"/>
    </source>
</evidence>
<keyword evidence="6 7" id="KW-0472">Membrane</keyword>
<name>A0A5C1Y7L2_9MICO</name>
<dbReference type="Pfam" id="PF01891">
    <property type="entry name" value="CbiM"/>
    <property type="match status" value="1"/>
</dbReference>
<organism evidence="8 9">
    <name type="scientific">Protaetiibacter larvae</name>
    <dbReference type="NCBI Taxonomy" id="2592654"/>
    <lineage>
        <taxon>Bacteria</taxon>
        <taxon>Bacillati</taxon>
        <taxon>Actinomycetota</taxon>
        <taxon>Actinomycetes</taxon>
        <taxon>Micrococcales</taxon>
        <taxon>Microbacteriaceae</taxon>
        <taxon>Protaetiibacter</taxon>
    </lineage>
</organism>
<reference evidence="8 9" key="1">
    <citation type="submission" date="2019-09" db="EMBL/GenBank/DDBJ databases">
        <title>Genome sequencing of strain KACC 19322.</title>
        <authorList>
            <person name="Heo J."/>
            <person name="Kim S.-J."/>
            <person name="Kim J.-S."/>
            <person name="Hong S.-B."/>
            <person name="Kwon S.-W."/>
        </authorList>
    </citation>
    <scope>NUCLEOTIDE SEQUENCE [LARGE SCALE GENOMIC DNA]</scope>
    <source>
        <strain evidence="8 9">KACC 19322</strain>
    </source>
</reference>
<evidence type="ECO:0000256" key="3">
    <source>
        <dbReference type="ARBA" id="ARBA00022475"/>
    </source>
</evidence>
<accession>A0A5C1Y7L2</accession>
<feature type="transmembrane region" description="Helical" evidence="7">
    <location>
        <begin position="40"/>
        <end position="57"/>
    </location>
</feature>
<feature type="transmembrane region" description="Helical" evidence="7">
    <location>
        <begin position="181"/>
        <end position="205"/>
    </location>
</feature>
<comment type="subcellular location">
    <subcellularLocation>
        <location evidence="1">Cell membrane</location>
        <topology evidence="1">Multi-pass membrane protein</topology>
    </subcellularLocation>
</comment>
<keyword evidence="9" id="KW-1185">Reference proteome</keyword>